<gene>
    <name evidence="3" type="ORF">J2Z71_001322</name>
</gene>
<reference evidence="3 4" key="1">
    <citation type="submission" date="2021-03" db="EMBL/GenBank/DDBJ databases">
        <title>Genomic Encyclopedia of Type Strains, Phase IV (KMG-IV): sequencing the most valuable type-strain genomes for metagenomic binning, comparative biology and taxonomic classification.</title>
        <authorList>
            <person name="Goeker M."/>
        </authorList>
    </citation>
    <scope>NUCLEOTIDE SEQUENCE [LARGE SCALE GENOMIC DNA]</scope>
    <source>
        <strain evidence="3 4">DSM 27563</strain>
    </source>
</reference>
<proteinExistence type="predicted"/>
<evidence type="ECO:0000313" key="4">
    <source>
        <dbReference type="Proteomes" id="UP001519306"/>
    </source>
</evidence>
<sequence>MGELDNKELLKNMAVFLHEALGMEYEIVYHNLENDGYMVEYLANGQISGRREEDYTKETLLELLGDCSDKNFVINTRGRVENNKVMKHSSFLYRDKHGNLEGVLCINFDISKLVNIAKEILKLTNMSNALIGNEKLETFDFKNNLVSDLVEHIIVGVFNDALMDKNSSLEDLSQDEKMEIVRKLKEKEVFLYKEAVPKISEKLGVSKATIYRYLQTIQEDSI</sequence>
<evidence type="ECO:0000313" key="3">
    <source>
        <dbReference type="EMBL" id="MBP2025775.1"/>
    </source>
</evidence>
<dbReference type="InterPro" id="IPR039446">
    <property type="entry name" value="DauR-like"/>
</dbReference>
<name>A0ABS4KDD3_9FIRM</name>
<evidence type="ECO:0000259" key="1">
    <source>
        <dbReference type="Pfam" id="PF08348"/>
    </source>
</evidence>
<comment type="caution">
    <text evidence="3">The sequence shown here is derived from an EMBL/GenBank/DDBJ whole genome shotgun (WGS) entry which is preliminary data.</text>
</comment>
<feature type="domain" description="Transcriptional regulator DauR-like HTH" evidence="2">
    <location>
        <begin position="157"/>
        <end position="214"/>
    </location>
</feature>
<dbReference type="PANTHER" id="PTHR35568">
    <property type="entry name" value="TRANSCRIPTIONAL REGULATOR DAUR"/>
    <property type="match status" value="1"/>
</dbReference>
<dbReference type="Pfam" id="PF08348">
    <property type="entry name" value="PAS_6"/>
    <property type="match status" value="1"/>
</dbReference>
<dbReference type="PANTHER" id="PTHR35568:SF1">
    <property type="entry name" value="TRANSCRIPTIONAL REGULATOR DAUR"/>
    <property type="match status" value="1"/>
</dbReference>
<dbReference type="InterPro" id="IPR013559">
    <property type="entry name" value="YheO"/>
</dbReference>
<dbReference type="InterPro" id="IPR039445">
    <property type="entry name" value="DauR-like_HTH"/>
</dbReference>
<evidence type="ECO:0000259" key="2">
    <source>
        <dbReference type="Pfam" id="PF13309"/>
    </source>
</evidence>
<dbReference type="RefSeq" id="WP_210061254.1">
    <property type="nucleotide sequence ID" value="NZ_JAGGLJ010000012.1"/>
</dbReference>
<organism evidence="3 4">
    <name type="scientific">Peptoniphilus stercorisuis</name>
    <dbReference type="NCBI Taxonomy" id="1436965"/>
    <lineage>
        <taxon>Bacteria</taxon>
        <taxon>Bacillati</taxon>
        <taxon>Bacillota</taxon>
        <taxon>Tissierellia</taxon>
        <taxon>Tissierellales</taxon>
        <taxon>Peptoniphilaceae</taxon>
        <taxon>Peptoniphilus</taxon>
    </lineage>
</organism>
<dbReference type="Pfam" id="PF13309">
    <property type="entry name" value="HTH_22"/>
    <property type="match status" value="1"/>
</dbReference>
<dbReference type="Proteomes" id="UP001519306">
    <property type="component" value="Unassembled WGS sequence"/>
</dbReference>
<dbReference type="EMBL" id="JAGGLJ010000012">
    <property type="protein sequence ID" value="MBP2025775.1"/>
    <property type="molecule type" value="Genomic_DNA"/>
</dbReference>
<protein>
    <submittedName>
        <fullName evidence="3">Transcriptional regulator YheO</fullName>
    </submittedName>
</protein>
<accession>A0ABS4KDD3</accession>
<feature type="domain" description="YheO-like" evidence="1">
    <location>
        <begin position="10"/>
        <end position="116"/>
    </location>
</feature>
<keyword evidence="4" id="KW-1185">Reference proteome</keyword>